<reference evidence="2" key="1">
    <citation type="journal article" date="2019" name="Int. J. Syst. Evol. Microbiol.">
        <title>The Global Catalogue of Microorganisms (GCM) 10K type strain sequencing project: providing services to taxonomists for standard genome sequencing and annotation.</title>
        <authorList>
            <consortium name="The Broad Institute Genomics Platform"/>
            <consortium name="The Broad Institute Genome Sequencing Center for Infectious Disease"/>
            <person name="Wu L."/>
            <person name="Ma J."/>
        </authorList>
    </citation>
    <scope>NUCLEOTIDE SEQUENCE [LARGE SCALE GENOMIC DNA]</scope>
    <source>
        <strain evidence="2">JCM 9092</strain>
    </source>
</reference>
<sequence>MLDLAPDQCGRTLGMPARLGLPRGPAYAAAMGLDLTLFMADWQQLSAIPVEHRIKALDDTTWPPELDDEYQCRYGLTGGWLWPPDPGSAWCAEYDFSTTTGAYSPHARVGDAWADIRLLVDASVREAMDTFLDGLIWDADPADDPALTGSEGFFPPATDRGRPRVLLVCPPQATPGKAYAWERVEPRLEELRGPFAAECEGWAGRPDSFEDFTALLREWGDVAMETARRGWGLVGLP</sequence>
<name>A0ABP6M781_9ACTN</name>
<keyword evidence="2" id="KW-1185">Reference proteome</keyword>
<protein>
    <submittedName>
        <fullName evidence="1">Uncharacterized protein</fullName>
    </submittedName>
</protein>
<evidence type="ECO:0000313" key="2">
    <source>
        <dbReference type="Proteomes" id="UP001501637"/>
    </source>
</evidence>
<evidence type="ECO:0000313" key="1">
    <source>
        <dbReference type="EMBL" id="GAA3084819.1"/>
    </source>
</evidence>
<proteinExistence type="predicted"/>
<gene>
    <name evidence="1" type="ORF">GCM10010449_05750</name>
</gene>
<accession>A0ABP6M781</accession>
<dbReference type="EMBL" id="BAAAUG010000013">
    <property type="protein sequence ID" value="GAA3084819.1"/>
    <property type="molecule type" value="Genomic_DNA"/>
</dbReference>
<comment type="caution">
    <text evidence="1">The sequence shown here is derived from an EMBL/GenBank/DDBJ whole genome shotgun (WGS) entry which is preliminary data.</text>
</comment>
<dbReference type="Proteomes" id="UP001501637">
    <property type="component" value="Unassembled WGS sequence"/>
</dbReference>
<organism evidence="1 2">
    <name type="scientific">Streptomyces rectiviolaceus</name>
    <dbReference type="NCBI Taxonomy" id="332591"/>
    <lineage>
        <taxon>Bacteria</taxon>
        <taxon>Bacillati</taxon>
        <taxon>Actinomycetota</taxon>
        <taxon>Actinomycetes</taxon>
        <taxon>Kitasatosporales</taxon>
        <taxon>Streptomycetaceae</taxon>
        <taxon>Streptomyces</taxon>
    </lineage>
</organism>